<reference evidence="1 3" key="1">
    <citation type="submission" date="2015-02" db="EMBL/GenBank/DDBJ databases">
        <authorList>
            <person name="Chooi Y.-H."/>
        </authorList>
    </citation>
    <scope>NUCLEOTIDE SEQUENCE [LARGE SCALE GENOMIC DNA]</scope>
    <source>
        <strain evidence="1">E3</strain>
    </source>
</reference>
<name>A0A0G4IM47_PLABS</name>
<organism evidence="1 3">
    <name type="scientific">Plasmodiophora brassicae</name>
    <name type="common">Clubroot disease agent</name>
    <dbReference type="NCBI Taxonomy" id="37360"/>
    <lineage>
        <taxon>Eukaryota</taxon>
        <taxon>Sar</taxon>
        <taxon>Rhizaria</taxon>
        <taxon>Endomyxa</taxon>
        <taxon>Phytomyxea</taxon>
        <taxon>Plasmodiophorida</taxon>
        <taxon>Plasmodiophoridae</taxon>
        <taxon>Plasmodiophora</taxon>
    </lineage>
</organism>
<dbReference type="Proteomes" id="UP000039324">
    <property type="component" value="Unassembled WGS sequence"/>
</dbReference>
<evidence type="ECO:0000313" key="3">
    <source>
        <dbReference type="Proteomes" id="UP000039324"/>
    </source>
</evidence>
<dbReference type="AlphaFoldDB" id="A0A0G4IM47"/>
<keyword evidence="3" id="KW-1185">Reference proteome</keyword>
<dbReference type="EMBL" id="CDSF01000046">
    <property type="protein sequence ID" value="CEO96175.1"/>
    <property type="molecule type" value="Genomic_DNA"/>
</dbReference>
<evidence type="ECO:0000313" key="1">
    <source>
        <dbReference type="EMBL" id="CEO96175.1"/>
    </source>
</evidence>
<geneLocation type="mitochondrion" evidence="2"/>
<keyword evidence="2" id="KW-0496">Mitochondrion</keyword>
<gene>
    <name evidence="1" type="ORF">PBRA_004865</name>
    <name evidence="2" type="ORF">PLBR_LOCUS494</name>
</gene>
<protein>
    <submittedName>
        <fullName evidence="1">Uncharacterized protein</fullName>
    </submittedName>
</protein>
<evidence type="ECO:0000313" key="2">
    <source>
        <dbReference type="EMBL" id="SPQ93279.1"/>
    </source>
</evidence>
<dbReference type="EMBL" id="OVEO01000001">
    <property type="protein sequence ID" value="SPQ93279.1"/>
    <property type="molecule type" value="Genomic_DNA"/>
</dbReference>
<proteinExistence type="predicted"/>
<reference evidence="2 4" key="2">
    <citation type="submission" date="2018-03" db="EMBL/GenBank/DDBJ databases">
        <authorList>
            <person name="Fogelqvist J."/>
        </authorList>
    </citation>
    <scope>NUCLEOTIDE SEQUENCE [LARGE SCALE GENOMIC DNA]</scope>
</reference>
<dbReference type="Proteomes" id="UP000290189">
    <property type="component" value="Unassembled WGS sequence"/>
</dbReference>
<accession>A0A0G4IM47</accession>
<sequence length="238" mass="26456">MALSEDDFRERLLESLSSLRHMAQRVTVAADALDLKVSDLLDAQLESDDGRWPRIVRPPVLVSAPVESTAIAAAAPASVPDSPKLLFTAMKQVLYNIRSRYDDVDTLYDEVKMFVAVCILSSPEITPTFIVADHLIPYLSMTLQPDTPSMLEQTVQQLSNVTGCSDADARRTLKRIVDNHHRGFKRKPATIEAIPNSMRHLISRVRVHTSETAQKRARISDDALQAFSDRLGSAHPTL</sequence>
<evidence type="ECO:0000313" key="4">
    <source>
        <dbReference type="Proteomes" id="UP000290189"/>
    </source>
</evidence>